<sequence length="41" mass="4394">MALAPPAGTAVYTGLQAPVPAPSRERWDQEEAGIDLVRETE</sequence>
<dbReference type="RefSeq" id="WP_344517143.1">
    <property type="nucleotide sequence ID" value="NZ_BAAATU010000062.1"/>
</dbReference>
<feature type="region of interest" description="Disordered" evidence="1">
    <location>
        <begin position="1"/>
        <end position="41"/>
    </location>
</feature>
<dbReference type="Proteomes" id="UP001596200">
    <property type="component" value="Unassembled WGS sequence"/>
</dbReference>
<organism evidence="2 3">
    <name type="scientific">Streptomyces pulveraceus</name>
    <dbReference type="NCBI Taxonomy" id="68258"/>
    <lineage>
        <taxon>Bacteria</taxon>
        <taxon>Bacillati</taxon>
        <taxon>Actinomycetota</taxon>
        <taxon>Actinomycetes</taxon>
        <taxon>Kitasatosporales</taxon>
        <taxon>Streptomycetaceae</taxon>
        <taxon>Streptomyces</taxon>
    </lineage>
</organism>
<evidence type="ECO:0000256" key="1">
    <source>
        <dbReference type="SAM" id="MobiDB-lite"/>
    </source>
</evidence>
<accession>A0ABW1GH06</accession>
<comment type="caution">
    <text evidence="2">The sequence shown here is derived from an EMBL/GenBank/DDBJ whole genome shotgun (WGS) entry which is preliminary data.</text>
</comment>
<evidence type="ECO:0000313" key="3">
    <source>
        <dbReference type="Proteomes" id="UP001596200"/>
    </source>
</evidence>
<gene>
    <name evidence="2" type="ORF">ACFP1B_03775</name>
</gene>
<reference evidence="3" key="1">
    <citation type="journal article" date="2019" name="Int. J. Syst. Evol. Microbiol.">
        <title>The Global Catalogue of Microorganisms (GCM) 10K type strain sequencing project: providing services to taxonomists for standard genome sequencing and annotation.</title>
        <authorList>
            <consortium name="The Broad Institute Genomics Platform"/>
            <consortium name="The Broad Institute Genome Sequencing Center for Infectious Disease"/>
            <person name="Wu L."/>
            <person name="Ma J."/>
        </authorList>
    </citation>
    <scope>NUCLEOTIDE SEQUENCE [LARGE SCALE GENOMIC DNA]</scope>
    <source>
        <strain evidence="3">JCM 4147</strain>
    </source>
</reference>
<protein>
    <submittedName>
        <fullName evidence="2">Uncharacterized protein</fullName>
    </submittedName>
</protein>
<dbReference type="EMBL" id="JBHSPU010000002">
    <property type="protein sequence ID" value="MFC5912559.1"/>
    <property type="molecule type" value="Genomic_DNA"/>
</dbReference>
<evidence type="ECO:0000313" key="2">
    <source>
        <dbReference type="EMBL" id="MFC5912559.1"/>
    </source>
</evidence>
<keyword evidence="3" id="KW-1185">Reference proteome</keyword>
<name>A0ABW1GH06_9ACTN</name>
<proteinExistence type="predicted"/>